<dbReference type="GO" id="GO:0140359">
    <property type="term" value="F:ABC-type transporter activity"/>
    <property type="evidence" value="ECO:0007669"/>
    <property type="project" value="InterPro"/>
</dbReference>
<name>A0A382AYT5_9ZZZZ</name>
<keyword evidence="6 8" id="KW-1133">Transmembrane helix</keyword>
<comment type="subcellular location">
    <subcellularLocation>
        <location evidence="1">Cell inner membrane</location>
        <topology evidence="1">Multi-pass membrane protein</topology>
    </subcellularLocation>
</comment>
<reference evidence="10" key="1">
    <citation type="submission" date="2018-05" db="EMBL/GenBank/DDBJ databases">
        <authorList>
            <person name="Lanie J.A."/>
            <person name="Ng W.-L."/>
            <person name="Kazmierczak K.M."/>
            <person name="Andrzejewski T.M."/>
            <person name="Davidsen T.M."/>
            <person name="Wayne K.J."/>
            <person name="Tettelin H."/>
            <person name="Glass J.I."/>
            <person name="Rusch D."/>
            <person name="Podicherti R."/>
            <person name="Tsui H.-C.T."/>
            <person name="Winkler M.E."/>
        </authorList>
    </citation>
    <scope>NUCLEOTIDE SEQUENCE</scope>
</reference>
<accession>A0A382AYT5</accession>
<evidence type="ECO:0000256" key="1">
    <source>
        <dbReference type="ARBA" id="ARBA00004429"/>
    </source>
</evidence>
<feature type="transmembrane region" description="Helical" evidence="8">
    <location>
        <begin position="167"/>
        <end position="188"/>
    </location>
</feature>
<feature type="transmembrane region" description="Helical" evidence="8">
    <location>
        <begin position="60"/>
        <end position="83"/>
    </location>
</feature>
<dbReference type="GO" id="GO:0005886">
    <property type="term" value="C:plasma membrane"/>
    <property type="evidence" value="ECO:0007669"/>
    <property type="project" value="UniProtKB-SubCell"/>
</dbReference>
<feature type="transmembrane region" description="Helical" evidence="8">
    <location>
        <begin position="257"/>
        <end position="275"/>
    </location>
</feature>
<dbReference type="PROSITE" id="PS51012">
    <property type="entry name" value="ABC_TM2"/>
    <property type="match status" value="1"/>
</dbReference>
<keyword evidence="3" id="KW-1003">Cell membrane</keyword>
<keyword evidence="5 8" id="KW-0812">Transmembrane</keyword>
<keyword evidence="2" id="KW-0813">Transport</keyword>
<evidence type="ECO:0000256" key="4">
    <source>
        <dbReference type="ARBA" id="ARBA00022519"/>
    </source>
</evidence>
<evidence type="ECO:0000259" key="9">
    <source>
        <dbReference type="PROSITE" id="PS51012"/>
    </source>
</evidence>
<evidence type="ECO:0000256" key="7">
    <source>
        <dbReference type="ARBA" id="ARBA00023136"/>
    </source>
</evidence>
<dbReference type="Pfam" id="PF01061">
    <property type="entry name" value="ABC2_membrane"/>
    <property type="match status" value="1"/>
</dbReference>
<feature type="transmembrane region" description="Helical" evidence="8">
    <location>
        <begin position="225"/>
        <end position="245"/>
    </location>
</feature>
<dbReference type="GO" id="GO:0015920">
    <property type="term" value="P:lipopolysaccharide transport"/>
    <property type="evidence" value="ECO:0007669"/>
    <property type="project" value="TreeGrafter"/>
</dbReference>
<dbReference type="InterPro" id="IPR047817">
    <property type="entry name" value="ABC2_TM_bact-type"/>
</dbReference>
<evidence type="ECO:0000256" key="6">
    <source>
        <dbReference type="ARBA" id="ARBA00022989"/>
    </source>
</evidence>
<evidence type="ECO:0000256" key="2">
    <source>
        <dbReference type="ARBA" id="ARBA00022448"/>
    </source>
</evidence>
<dbReference type="EMBL" id="UINC01027455">
    <property type="protein sequence ID" value="SVB06726.1"/>
    <property type="molecule type" value="Genomic_DNA"/>
</dbReference>
<keyword evidence="4" id="KW-0997">Cell inner membrane</keyword>
<evidence type="ECO:0000256" key="3">
    <source>
        <dbReference type="ARBA" id="ARBA00022475"/>
    </source>
</evidence>
<keyword evidence="7 8" id="KW-0472">Membrane</keyword>
<evidence type="ECO:0000256" key="8">
    <source>
        <dbReference type="SAM" id="Phobius"/>
    </source>
</evidence>
<dbReference type="PANTHER" id="PTHR30413:SF8">
    <property type="entry name" value="TRANSPORT PERMEASE PROTEIN"/>
    <property type="match status" value="1"/>
</dbReference>
<feature type="domain" description="ABC transmembrane type-2" evidence="9">
    <location>
        <begin position="57"/>
        <end position="278"/>
    </location>
</feature>
<dbReference type="AlphaFoldDB" id="A0A382AYT5"/>
<feature type="transmembrane region" description="Helical" evidence="8">
    <location>
        <begin position="90"/>
        <end position="108"/>
    </location>
</feature>
<protein>
    <recommendedName>
        <fullName evidence="9">ABC transmembrane type-2 domain-containing protein</fullName>
    </recommendedName>
</protein>
<evidence type="ECO:0000313" key="10">
    <source>
        <dbReference type="EMBL" id="SVB06726.1"/>
    </source>
</evidence>
<dbReference type="InterPro" id="IPR013525">
    <property type="entry name" value="ABC2_TM"/>
</dbReference>
<organism evidence="10">
    <name type="scientific">marine metagenome</name>
    <dbReference type="NCBI Taxonomy" id="408172"/>
    <lineage>
        <taxon>unclassified sequences</taxon>
        <taxon>metagenomes</taxon>
        <taxon>ecological metagenomes</taxon>
    </lineage>
</organism>
<feature type="transmembrane region" description="Helical" evidence="8">
    <location>
        <begin position="200"/>
        <end position="218"/>
    </location>
</feature>
<proteinExistence type="predicted"/>
<evidence type="ECO:0000256" key="5">
    <source>
        <dbReference type="ARBA" id="ARBA00022692"/>
    </source>
</evidence>
<dbReference type="PANTHER" id="PTHR30413">
    <property type="entry name" value="INNER MEMBRANE TRANSPORT PERMEASE"/>
    <property type="match status" value="1"/>
</dbReference>
<gene>
    <name evidence="10" type="ORF">METZ01_LOCUS159580</name>
</gene>
<feature type="transmembrane region" description="Helical" evidence="8">
    <location>
        <begin position="134"/>
        <end position="155"/>
    </location>
</feature>
<sequence length="286" mass="31768">MEHTPPQPPPNGPIDGLVPASRPLPLGAYLRELWLRRDFLVRVPLEDLRAQNAHTLLGGIWLVLNPVLQVGVYFLVFGIIMPIDRGVDQYLVFLTIGVFVFFYSQRVISEAARSVVVNLGLIRTLRFPRATLPLSATVGQAMAFLPALLVMAVVVMAHGTWPHPRWLLIPALLALQSAFSLGAGFVAARYNHTYRDLENLLPFLFRLAFYVSGVLYSVDHYIDNAVGRAVFLANPFYCFVTVWRWTLDGTPAAGEVWVATVVWSTVTLVVGFALFRARETTYGGTG</sequence>